<organism evidence="4 5">
    <name type="scientific">Streptomyces caniscabiei</name>
    <dbReference type="NCBI Taxonomy" id="2746961"/>
    <lineage>
        <taxon>Bacteria</taxon>
        <taxon>Bacillati</taxon>
        <taxon>Actinomycetota</taxon>
        <taxon>Actinomycetes</taxon>
        <taxon>Kitasatosporales</taxon>
        <taxon>Streptomycetaceae</taxon>
        <taxon>Streptomyces</taxon>
    </lineage>
</organism>
<dbReference type="Gene3D" id="3.40.50.150">
    <property type="entry name" value="Vaccinia Virus protein VP39"/>
    <property type="match status" value="1"/>
</dbReference>
<dbReference type="PANTHER" id="PTHR43861">
    <property type="entry name" value="TRANS-ACONITATE 2-METHYLTRANSFERASE-RELATED"/>
    <property type="match status" value="1"/>
</dbReference>
<reference evidence="4" key="1">
    <citation type="submission" date="2020-09" db="EMBL/GenBank/DDBJ databases">
        <title>Streptomyces canutascabiei sp. nov., which causes potato common scab and is distributed across the world.</title>
        <authorList>
            <person name="Nguyen H.P."/>
            <person name="Weisberg A.J."/>
            <person name="Chang J.H."/>
            <person name="Clarke C.R."/>
        </authorList>
    </citation>
    <scope>NUCLEOTIDE SEQUENCE</scope>
    <source>
        <strain evidence="4">ID-01-6.2a</strain>
    </source>
</reference>
<dbReference type="Proteomes" id="UP000661025">
    <property type="component" value="Unassembled WGS sequence"/>
</dbReference>
<evidence type="ECO:0000313" key="4">
    <source>
        <dbReference type="EMBL" id="MBD9726844.1"/>
    </source>
</evidence>
<gene>
    <name evidence="4" type="ORF">IHE70_27290</name>
</gene>
<dbReference type="GO" id="GO:0032259">
    <property type="term" value="P:methylation"/>
    <property type="evidence" value="ECO:0007669"/>
    <property type="project" value="UniProtKB-KW"/>
</dbReference>
<dbReference type="EMBL" id="JACYXT010000013">
    <property type="protein sequence ID" value="MBD9726844.1"/>
    <property type="molecule type" value="Genomic_DNA"/>
</dbReference>
<evidence type="ECO:0000256" key="2">
    <source>
        <dbReference type="ARBA" id="ARBA00022679"/>
    </source>
</evidence>
<evidence type="ECO:0000256" key="1">
    <source>
        <dbReference type="ARBA" id="ARBA00022603"/>
    </source>
</evidence>
<dbReference type="GO" id="GO:0017000">
    <property type="term" value="P:antibiotic biosynthetic process"/>
    <property type="evidence" value="ECO:0007669"/>
    <property type="project" value="UniProtKB-ARBA"/>
</dbReference>
<dbReference type="InterPro" id="IPR041698">
    <property type="entry name" value="Methyltransf_25"/>
</dbReference>
<comment type="caution">
    <text evidence="4">The sequence shown here is derived from an EMBL/GenBank/DDBJ whole genome shotgun (WGS) entry which is preliminary data.</text>
</comment>
<dbReference type="Gene3D" id="2.20.130.10">
    <property type="entry name" value="CAC2371-like domains"/>
    <property type="match status" value="1"/>
</dbReference>
<dbReference type="Pfam" id="PF13649">
    <property type="entry name" value="Methyltransf_25"/>
    <property type="match status" value="1"/>
</dbReference>
<dbReference type="SUPFAM" id="SSF53335">
    <property type="entry name" value="S-adenosyl-L-methionine-dependent methyltransferases"/>
    <property type="match status" value="1"/>
</dbReference>
<dbReference type="InterPro" id="IPR029063">
    <property type="entry name" value="SAM-dependent_MTases_sf"/>
</dbReference>
<evidence type="ECO:0000313" key="5">
    <source>
        <dbReference type="Proteomes" id="UP000661025"/>
    </source>
</evidence>
<proteinExistence type="predicted"/>
<dbReference type="RefSeq" id="WP_086796694.1">
    <property type="nucleotide sequence ID" value="NZ_CP119182.1"/>
</dbReference>
<dbReference type="AlphaFoldDB" id="A0A927L7U3"/>
<dbReference type="GeneID" id="79929557"/>
<keyword evidence="2" id="KW-0808">Transferase</keyword>
<feature type="domain" description="Methyltransferase" evidence="3">
    <location>
        <begin position="43"/>
        <end position="133"/>
    </location>
</feature>
<name>A0A927L7U3_9ACTN</name>
<evidence type="ECO:0000259" key="3">
    <source>
        <dbReference type="Pfam" id="PF13649"/>
    </source>
</evidence>
<keyword evidence="1 4" id="KW-0489">Methyltransferase</keyword>
<protein>
    <submittedName>
        <fullName evidence="4">Class I SAM-dependent methyltransferase</fullName>
    </submittedName>
</protein>
<dbReference type="CDD" id="cd02440">
    <property type="entry name" value="AdoMet_MTases"/>
    <property type="match status" value="1"/>
</dbReference>
<dbReference type="PANTHER" id="PTHR43861:SF1">
    <property type="entry name" value="TRANS-ACONITATE 2-METHYLTRANSFERASE"/>
    <property type="match status" value="1"/>
</dbReference>
<dbReference type="GO" id="GO:0008168">
    <property type="term" value="F:methyltransferase activity"/>
    <property type="evidence" value="ECO:0007669"/>
    <property type="project" value="UniProtKB-KW"/>
</dbReference>
<accession>A0A927L7U3</accession>
<sequence>MYENDSAAEVYDLLYQDRKDYAGEAARITELIRERTPDAAGLLDVACGTGTHLEAFAKLYDRVSGLELSEWMAARAEERLPGVTVHLGDMRSFDLGETYDAVVCMFSSIGYLETAADLEDAVAAMARHLTADGVLAVEPWYFPDTFLDGHVSTHALRTEPGDRGVARVSHSTREGGRTRMEIHYLIAHTVEGIRHRSEVDYLTLFSRAQYETAYRKAGLAVEYVETGGGSPGFFLGTRGSRADTRG</sequence>